<accession>A0A410JV01</accession>
<dbReference type="Proteomes" id="UP000287502">
    <property type="component" value="Chromosome"/>
</dbReference>
<dbReference type="RefSeq" id="WP_128465317.1">
    <property type="nucleotide sequence ID" value="NZ_CP035108.1"/>
</dbReference>
<evidence type="ECO:0000313" key="1">
    <source>
        <dbReference type="EMBL" id="QAR32030.1"/>
    </source>
</evidence>
<dbReference type="KEGG" id="gtl:EP073_01015"/>
<dbReference type="AlphaFoldDB" id="A0A410JV01"/>
<keyword evidence="2" id="KW-1185">Reference proteome</keyword>
<reference evidence="1 2" key="1">
    <citation type="submission" date="2019-01" db="EMBL/GenBank/DDBJ databases">
        <title>Geovibrio thiophilus DSM 11263, complete genome.</title>
        <authorList>
            <person name="Spring S."/>
            <person name="Bunk B."/>
            <person name="Sproer C."/>
        </authorList>
    </citation>
    <scope>NUCLEOTIDE SEQUENCE [LARGE SCALE GENOMIC DNA]</scope>
    <source>
        <strain evidence="1 2">DSM 11263</strain>
    </source>
</reference>
<organism evidence="1 2">
    <name type="scientific">Geovibrio thiophilus</name>
    <dbReference type="NCBI Taxonomy" id="139438"/>
    <lineage>
        <taxon>Bacteria</taxon>
        <taxon>Pseudomonadati</taxon>
        <taxon>Deferribacterota</taxon>
        <taxon>Deferribacteres</taxon>
        <taxon>Deferribacterales</taxon>
        <taxon>Geovibrionaceae</taxon>
        <taxon>Geovibrio</taxon>
    </lineage>
</organism>
<gene>
    <name evidence="1" type="ORF">EP073_01015</name>
</gene>
<protein>
    <submittedName>
        <fullName evidence="1">Uncharacterized protein</fullName>
    </submittedName>
</protein>
<evidence type="ECO:0000313" key="2">
    <source>
        <dbReference type="Proteomes" id="UP000287502"/>
    </source>
</evidence>
<dbReference type="EMBL" id="CP035108">
    <property type="protein sequence ID" value="QAR32030.1"/>
    <property type="molecule type" value="Genomic_DNA"/>
</dbReference>
<name>A0A410JV01_9BACT</name>
<proteinExistence type="predicted"/>
<sequence length="80" mass="9124">MKVNSICVLKTEKDIDYKFVLYENETVDIFRANELLGTFDFSDLEFQFEHPGLSENKTIKSIIDELPTASSVISVFGDDL</sequence>